<reference evidence="4" key="1">
    <citation type="submission" date="2017-11" db="EMBL/GenBank/DDBJ databases">
        <authorList>
            <person name="Kuznetsova I."/>
            <person name="Sazanova A."/>
            <person name="Chirak E."/>
            <person name="Safronova V."/>
            <person name="Willems A."/>
        </authorList>
    </citation>
    <scope>NUCLEOTIDE SEQUENCE [LARGE SCALE GENOMIC DNA]</scope>
    <source>
        <strain evidence="4">STM 196</strain>
    </source>
</reference>
<organism evidence="3 4">
    <name type="scientific">Phyllobacterium brassicacearum</name>
    <dbReference type="NCBI Taxonomy" id="314235"/>
    <lineage>
        <taxon>Bacteria</taxon>
        <taxon>Pseudomonadati</taxon>
        <taxon>Pseudomonadota</taxon>
        <taxon>Alphaproteobacteria</taxon>
        <taxon>Hyphomicrobiales</taxon>
        <taxon>Phyllobacteriaceae</taxon>
        <taxon>Phyllobacterium</taxon>
    </lineage>
</organism>
<feature type="domain" description="Cupin type-2" evidence="2">
    <location>
        <begin position="53"/>
        <end position="122"/>
    </location>
</feature>
<dbReference type="RefSeq" id="WP_106709597.1">
    <property type="nucleotide sequence ID" value="NZ_PGGO01000002.1"/>
</dbReference>
<dbReference type="Pfam" id="PF07883">
    <property type="entry name" value="Cupin_2"/>
    <property type="match status" value="1"/>
</dbReference>
<evidence type="ECO:0000256" key="1">
    <source>
        <dbReference type="SAM" id="SignalP"/>
    </source>
</evidence>
<protein>
    <recommendedName>
        <fullName evidence="2">Cupin type-2 domain-containing protein</fullName>
    </recommendedName>
</protein>
<feature type="signal peptide" evidence="1">
    <location>
        <begin position="1"/>
        <end position="18"/>
    </location>
</feature>
<dbReference type="Proteomes" id="UP000241444">
    <property type="component" value="Unassembled WGS sequence"/>
</dbReference>
<dbReference type="CDD" id="cd02236">
    <property type="entry name" value="cupin_CV2614-like"/>
    <property type="match status" value="1"/>
</dbReference>
<dbReference type="InterPro" id="IPR014710">
    <property type="entry name" value="RmlC-like_jellyroll"/>
</dbReference>
<comment type="caution">
    <text evidence="3">The sequence shown here is derived from an EMBL/GenBank/DDBJ whole genome shotgun (WGS) entry which is preliminary data.</text>
</comment>
<evidence type="ECO:0000313" key="3">
    <source>
        <dbReference type="EMBL" id="PSH70183.1"/>
    </source>
</evidence>
<accession>A0A2P7BUP3</accession>
<evidence type="ECO:0000313" key="4">
    <source>
        <dbReference type="Proteomes" id="UP000241444"/>
    </source>
</evidence>
<keyword evidence="4" id="KW-1185">Reference proteome</keyword>
<keyword evidence="1" id="KW-0732">Signal</keyword>
<sequence>MNKIWILSFILMTLPAAAKEPQAVTVTPLMKTTRTVSGQPIEMPKNPEVTASVCEIAPGAELKVHKHPFPRYAYMLSGTLAVTNIESGKITTLEAGDFFVEALSQWHKGKNVGKNPVKILVIDQAPRGENNVITR</sequence>
<dbReference type="InterPro" id="IPR013096">
    <property type="entry name" value="Cupin_2"/>
</dbReference>
<dbReference type="InterPro" id="IPR011051">
    <property type="entry name" value="RmlC_Cupin_sf"/>
</dbReference>
<name>A0A2P7BUP3_9HYPH</name>
<dbReference type="AlphaFoldDB" id="A0A2P7BUP3"/>
<gene>
    <name evidence="3" type="ORF">CU102_03580</name>
</gene>
<dbReference type="Gene3D" id="2.60.120.10">
    <property type="entry name" value="Jelly Rolls"/>
    <property type="match status" value="1"/>
</dbReference>
<proteinExistence type="predicted"/>
<evidence type="ECO:0000259" key="2">
    <source>
        <dbReference type="Pfam" id="PF07883"/>
    </source>
</evidence>
<feature type="chain" id="PRO_5015150004" description="Cupin type-2 domain-containing protein" evidence="1">
    <location>
        <begin position="19"/>
        <end position="135"/>
    </location>
</feature>
<dbReference type="SUPFAM" id="SSF51182">
    <property type="entry name" value="RmlC-like cupins"/>
    <property type="match status" value="1"/>
</dbReference>
<dbReference type="EMBL" id="PGGO01000002">
    <property type="protein sequence ID" value="PSH70183.1"/>
    <property type="molecule type" value="Genomic_DNA"/>
</dbReference>
<dbReference type="OrthoDB" id="287220at2"/>